<dbReference type="Gramene" id="OIT19406">
    <property type="protein sequence ID" value="OIT19406"/>
    <property type="gene ID" value="A4A49_42946"/>
</dbReference>
<name>A0A1J6JQ84_NICAT</name>
<dbReference type="KEGG" id="nau:109221481"/>
<dbReference type="AlphaFoldDB" id="A0A1J6JQ84"/>
<dbReference type="PANTHER" id="PTHR31260:SF28">
    <property type="entry name" value="CYSTATIN DOMAIN PROTEIN"/>
    <property type="match status" value="1"/>
</dbReference>
<accession>A0A1J6JQ84</accession>
<dbReference type="PANTHER" id="PTHR31260">
    <property type="entry name" value="CYSTATIN/MONELLIN SUPERFAMILY PROTEIN"/>
    <property type="match status" value="1"/>
</dbReference>
<dbReference type="InterPro" id="IPR006462">
    <property type="entry name" value="MS5"/>
</dbReference>
<evidence type="ECO:0000313" key="1">
    <source>
        <dbReference type="EMBL" id="OIT19406.1"/>
    </source>
</evidence>
<dbReference type="OrthoDB" id="1221041at2759"/>
<evidence type="ECO:0008006" key="3">
    <source>
        <dbReference type="Google" id="ProtNLM"/>
    </source>
</evidence>
<reference evidence="1" key="1">
    <citation type="submission" date="2016-11" db="EMBL/GenBank/DDBJ databases">
        <title>The genome of Nicotiana attenuata.</title>
        <authorList>
            <person name="Xu S."/>
            <person name="Brockmoeller T."/>
            <person name="Gaquerel E."/>
            <person name="Navarro A."/>
            <person name="Kuhl H."/>
            <person name="Gase K."/>
            <person name="Ling Z."/>
            <person name="Zhou W."/>
            <person name="Kreitzer C."/>
            <person name="Stanke M."/>
            <person name="Tang H."/>
            <person name="Lyons E."/>
            <person name="Pandey P."/>
            <person name="Pandey S.P."/>
            <person name="Timmermann B."/>
            <person name="Baldwin I.T."/>
        </authorList>
    </citation>
    <scope>NUCLEOTIDE SEQUENCE [LARGE SCALE GENOMIC DNA]</scope>
    <source>
        <strain evidence="1">UT</strain>
    </source>
</reference>
<protein>
    <recommendedName>
        <fullName evidence="3">Cystatin domain-containing protein</fullName>
    </recommendedName>
</protein>
<dbReference type="Proteomes" id="UP000187609">
    <property type="component" value="Unassembled WGS sequence"/>
</dbReference>
<dbReference type="EMBL" id="MJEQ01007520">
    <property type="protein sequence ID" value="OIT19406.1"/>
    <property type="molecule type" value="Genomic_DNA"/>
</dbReference>
<sequence>MATPSACVTVVEGEKSITSYSRSEIVSASSSEKKWKKKFKVNNDFNDEMREKQQIKFYGIDDYDSDDWEHRPDKHVFEKYFQQLHDSDGFDFDQHPGPCMEAPICPISTRRLDRDPELVDELKGYASMAIKEHFPDDGKERKVLGIVKVNAGGCRDWNYYITFKVNNNGNEETFQAQVVISLEGTIEIPVCRPKV</sequence>
<comment type="caution">
    <text evidence="1">The sequence shown here is derived from an EMBL/GenBank/DDBJ whole genome shotgun (WGS) entry which is preliminary data.</text>
</comment>
<keyword evidence="2" id="KW-1185">Reference proteome</keyword>
<dbReference type="Gene3D" id="3.10.450.10">
    <property type="match status" value="1"/>
</dbReference>
<gene>
    <name evidence="1" type="ORF">A4A49_42946</name>
</gene>
<dbReference type="SMR" id="A0A1J6JQ84"/>
<proteinExistence type="predicted"/>
<organism evidence="1 2">
    <name type="scientific">Nicotiana attenuata</name>
    <name type="common">Coyote tobacco</name>
    <dbReference type="NCBI Taxonomy" id="49451"/>
    <lineage>
        <taxon>Eukaryota</taxon>
        <taxon>Viridiplantae</taxon>
        <taxon>Streptophyta</taxon>
        <taxon>Embryophyta</taxon>
        <taxon>Tracheophyta</taxon>
        <taxon>Spermatophyta</taxon>
        <taxon>Magnoliopsida</taxon>
        <taxon>eudicotyledons</taxon>
        <taxon>Gunneridae</taxon>
        <taxon>Pentapetalae</taxon>
        <taxon>asterids</taxon>
        <taxon>lamiids</taxon>
        <taxon>Solanales</taxon>
        <taxon>Solanaceae</taxon>
        <taxon>Nicotianoideae</taxon>
        <taxon>Nicotianeae</taxon>
        <taxon>Nicotiana</taxon>
    </lineage>
</organism>
<dbReference type="OMA" id="CMEAPIC"/>
<evidence type="ECO:0000313" key="2">
    <source>
        <dbReference type="Proteomes" id="UP000187609"/>
    </source>
</evidence>